<dbReference type="KEGG" id="mtar:DF168_00407"/>
<gene>
    <name evidence="4" type="primary">mshD_1</name>
    <name evidence="4" type="ORF">DF168_00407</name>
</gene>
<evidence type="ECO:0000259" key="3">
    <source>
        <dbReference type="PROSITE" id="PS51186"/>
    </source>
</evidence>
<keyword evidence="1 4" id="KW-0808">Transferase</keyword>
<dbReference type="PROSITE" id="PS51186">
    <property type="entry name" value="GNAT"/>
    <property type="match status" value="1"/>
</dbReference>
<reference evidence="4 5" key="1">
    <citation type="submission" date="2018-06" db="EMBL/GenBank/DDBJ databases">
        <title>Draft Genome Sequence of a Novel Marine Bacterium Related to the Verrucomicrobia.</title>
        <authorList>
            <person name="Vosseberg J."/>
            <person name="Martijn J."/>
            <person name="Ettema T.J.G."/>
        </authorList>
    </citation>
    <scope>NUCLEOTIDE SEQUENCE [LARGE SCALE GENOMIC DNA]</scope>
    <source>
        <strain evidence="4">TARA_B100001123</strain>
    </source>
</reference>
<sequence>MNNRVTLSSGEDLTIRMIEPPLRAYTDKVGCWLEVRDDLLSGNLTPWLFTPYFVGEIDGKLVGSMSYYVHTEKRSIGVVEFVQTGESHRGKGIANALMHRLIKRFRKDGGQALYLCTNNPIAGHLYERHGFSYHVGDGMRYLAPDFLQFDETYWRNCGEAVVRNATWGDLPALSALYNHPEPNWLIKDYLTSSFSETRYESHFVKVMRRIENGRGSFSVLENPKGNVVGAAAIERKDTFVEQHVGTLGFRITPEYESQLGELLLDVEDRARSISIRTLQIPMASCDHHQCELVRAAGFEEEVRLKDRLRLEEGYVDLLVFGKTTTDTVKPFREVDSYYGTRKKWQAKRARSLSL</sequence>
<dbReference type="InterPro" id="IPR050832">
    <property type="entry name" value="Bact_Acetyltransf"/>
</dbReference>
<feature type="domain" description="N-acetyltransferase" evidence="3">
    <location>
        <begin position="5"/>
        <end position="156"/>
    </location>
</feature>
<protein>
    <submittedName>
        <fullName evidence="4">Mycothiol acetyltransferase</fullName>
        <ecNumber evidence="4">2.3.1.189</ecNumber>
    </submittedName>
</protein>
<proteinExistence type="predicted"/>
<dbReference type="InterPro" id="IPR000182">
    <property type="entry name" value="GNAT_dom"/>
</dbReference>
<dbReference type="Pfam" id="PF00583">
    <property type="entry name" value="Acetyltransf_1"/>
    <property type="match status" value="1"/>
</dbReference>
<evidence type="ECO:0000313" key="4">
    <source>
        <dbReference type="EMBL" id="AWT59226.1"/>
    </source>
</evidence>
<organism evidence="4 5">
    <name type="scientific">Candidatus Moanibacter tarae</name>
    <dbReference type="NCBI Taxonomy" id="2200854"/>
    <lineage>
        <taxon>Bacteria</taxon>
        <taxon>Pseudomonadati</taxon>
        <taxon>Verrucomicrobiota</taxon>
        <taxon>Opitutia</taxon>
        <taxon>Puniceicoccales</taxon>
        <taxon>Puniceicoccales incertae sedis</taxon>
        <taxon>Candidatus Moanibacter</taxon>
    </lineage>
</organism>
<dbReference type="GO" id="GO:0035447">
    <property type="term" value="F:mycothiol synthase activity"/>
    <property type="evidence" value="ECO:0007669"/>
    <property type="project" value="UniProtKB-EC"/>
</dbReference>
<accession>A0A2Z4AE81</accession>
<dbReference type="PANTHER" id="PTHR43877">
    <property type="entry name" value="AMINOALKYLPHOSPHONATE N-ACETYLTRANSFERASE-RELATED-RELATED"/>
    <property type="match status" value="1"/>
</dbReference>
<dbReference type="Proteomes" id="UP000247465">
    <property type="component" value="Chromosome"/>
</dbReference>
<dbReference type="InterPro" id="IPR016181">
    <property type="entry name" value="Acyl_CoA_acyltransferase"/>
</dbReference>
<dbReference type="Gene3D" id="3.40.630.30">
    <property type="match status" value="2"/>
</dbReference>
<dbReference type="AlphaFoldDB" id="A0A2Z4AE81"/>
<dbReference type="EMBL" id="CP029803">
    <property type="protein sequence ID" value="AWT59226.1"/>
    <property type="molecule type" value="Genomic_DNA"/>
</dbReference>
<evidence type="ECO:0000256" key="1">
    <source>
        <dbReference type="ARBA" id="ARBA00022679"/>
    </source>
</evidence>
<dbReference type="CDD" id="cd04301">
    <property type="entry name" value="NAT_SF"/>
    <property type="match status" value="1"/>
</dbReference>
<dbReference type="EC" id="2.3.1.189" evidence="4"/>
<keyword evidence="2 4" id="KW-0012">Acyltransferase</keyword>
<dbReference type="SUPFAM" id="SSF55729">
    <property type="entry name" value="Acyl-CoA N-acyltransferases (Nat)"/>
    <property type="match status" value="2"/>
</dbReference>
<name>A0A2Z4AE81_9BACT</name>
<evidence type="ECO:0000313" key="5">
    <source>
        <dbReference type="Proteomes" id="UP000247465"/>
    </source>
</evidence>
<evidence type="ECO:0000256" key="2">
    <source>
        <dbReference type="ARBA" id="ARBA00023315"/>
    </source>
</evidence>